<keyword evidence="11" id="KW-1185">Reference proteome</keyword>
<dbReference type="Proteomes" id="UP001549691">
    <property type="component" value="Unassembled WGS sequence"/>
</dbReference>
<dbReference type="InterPro" id="IPR001853">
    <property type="entry name" value="DSBA-like_thioredoxin_dom"/>
</dbReference>
<protein>
    <recommendedName>
        <fullName evidence="3">Thiol:disulfide interchange protein DsbA</fullName>
    </recommendedName>
</protein>
<comment type="similarity">
    <text evidence="2">Belongs to the thioredoxin family. DsbA subfamily.</text>
</comment>
<evidence type="ECO:0000256" key="5">
    <source>
        <dbReference type="ARBA" id="ARBA00022764"/>
    </source>
</evidence>
<comment type="subcellular location">
    <subcellularLocation>
        <location evidence="1">Periplasm</location>
    </subcellularLocation>
</comment>
<keyword evidence="7" id="KW-0676">Redox-active center</keyword>
<dbReference type="PROSITE" id="PS51352">
    <property type="entry name" value="THIOREDOXIN_2"/>
    <property type="match status" value="1"/>
</dbReference>
<reference evidence="10 11" key="1">
    <citation type="submission" date="2024-07" db="EMBL/GenBank/DDBJ databases">
        <title>Uliginosibacterium flavum JJ3220;KACC:17644.</title>
        <authorList>
            <person name="Kim M.K."/>
        </authorList>
    </citation>
    <scope>NUCLEOTIDE SEQUENCE [LARGE SCALE GENOMIC DNA]</scope>
    <source>
        <strain evidence="10 11">KACC:17644</strain>
    </source>
</reference>
<evidence type="ECO:0000259" key="9">
    <source>
        <dbReference type="PROSITE" id="PS51352"/>
    </source>
</evidence>
<dbReference type="RefSeq" id="WP_354599735.1">
    <property type="nucleotide sequence ID" value="NZ_JBEWZI010000003.1"/>
</dbReference>
<dbReference type="Pfam" id="PF01323">
    <property type="entry name" value="DSBA"/>
    <property type="match status" value="1"/>
</dbReference>
<evidence type="ECO:0000256" key="1">
    <source>
        <dbReference type="ARBA" id="ARBA00004418"/>
    </source>
</evidence>
<dbReference type="CDD" id="cd03019">
    <property type="entry name" value="DsbA_DsbA"/>
    <property type="match status" value="1"/>
</dbReference>
<evidence type="ECO:0000256" key="4">
    <source>
        <dbReference type="ARBA" id="ARBA00022729"/>
    </source>
</evidence>
<accession>A0ABV2TH67</accession>
<comment type="caution">
    <text evidence="10">The sequence shown here is derived from an EMBL/GenBank/DDBJ whole genome shotgun (WGS) entry which is preliminary data.</text>
</comment>
<keyword evidence="5" id="KW-0574">Periplasm</keyword>
<keyword evidence="4 8" id="KW-0732">Signal</keyword>
<evidence type="ECO:0000256" key="3">
    <source>
        <dbReference type="ARBA" id="ARBA00013831"/>
    </source>
</evidence>
<organism evidence="10 11">
    <name type="scientific">Uliginosibacterium flavum</name>
    <dbReference type="NCBI Taxonomy" id="1396831"/>
    <lineage>
        <taxon>Bacteria</taxon>
        <taxon>Pseudomonadati</taxon>
        <taxon>Pseudomonadota</taxon>
        <taxon>Betaproteobacteria</taxon>
        <taxon>Rhodocyclales</taxon>
        <taxon>Zoogloeaceae</taxon>
        <taxon>Uliginosibacterium</taxon>
    </lineage>
</organism>
<dbReference type="PANTHER" id="PTHR35891:SF3">
    <property type="entry name" value="THIOL:DISULFIDE INTERCHANGE PROTEIN DSBL"/>
    <property type="match status" value="1"/>
</dbReference>
<dbReference type="InterPro" id="IPR013766">
    <property type="entry name" value="Thioredoxin_domain"/>
</dbReference>
<evidence type="ECO:0000313" key="10">
    <source>
        <dbReference type="EMBL" id="MET7013271.1"/>
    </source>
</evidence>
<dbReference type="PANTHER" id="PTHR35891">
    <property type="entry name" value="THIOL:DISULFIDE INTERCHANGE PROTEIN DSBA"/>
    <property type="match status" value="1"/>
</dbReference>
<dbReference type="SUPFAM" id="SSF52833">
    <property type="entry name" value="Thioredoxin-like"/>
    <property type="match status" value="1"/>
</dbReference>
<proteinExistence type="inferred from homology"/>
<feature type="chain" id="PRO_5045847006" description="Thiol:disulfide interchange protein DsbA" evidence="8">
    <location>
        <begin position="25"/>
        <end position="225"/>
    </location>
</feature>
<evidence type="ECO:0000313" key="11">
    <source>
        <dbReference type="Proteomes" id="UP001549691"/>
    </source>
</evidence>
<evidence type="ECO:0000256" key="2">
    <source>
        <dbReference type="ARBA" id="ARBA00005791"/>
    </source>
</evidence>
<dbReference type="EMBL" id="JBEWZI010000003">
    <property type="protein sequence ID" value="MET7013271.1"/>
    <property type="molecule type" value="Genomic_DNA"/>
</dbReference>
<gene>
    <name evidence="10" type="ORF">ABXR19_03655</name>
</gene>
<dbReference type="Gene3D" id="3.40.30.10">
    <property type="entry name" value="Glutaredoxin"/>
    <property type="match status" value="2"/>
</dbReference>
<dbReference type="InterPro" id="IPR036249">
    <property type="entry name" value="Thioredoxin-like_sf"/>
</dbReference>
<sequence>MQRRHILKFAAVTALLALSSFAQAQQPAYQTLNPAQPTVGNGQIEVIEFFSYGCSHCDSFDPILAKWRGEQAKDVVFKRVPVSFGRPEWAALGRLYLTLNALGLSDKLDPAVFDAVHRGRVKLDDEKTRNEWLTKQGVDVRKFNDTWRSFSIDSLAKRSEQQSAAYKVMGVPALAIQGKYMLEGGDPKSLVTASSLIAKVRGPVAAAPAAAPAPAAAAAKKPAGK</sequence>
<dbReference type="InterPro" id="IPR050824">
    <property type="entry name" value="Thiol_disulfide_DsbA"/>
</dbReference>
<dbReference type="InterPro" id="IPR023205">
    <property type="entry name" value="DsbA/DsbL"/>
</dbReference>
<name>A0ABV2TH67_9RHOO</name>
<keyword evidence="6" id="KW-1015">Disulfide bond</keyword>
<feature type="signal peptide" evidence="8">
    <location>
        <begin position="1"/>
        <end position="24"/>
    </location>
</feature>
<evidence type="ECO:0000256" key="6">
    <source>
        <dbReference type="ARBA" id="ARBA00023157"/>
    </source>
</evidence>
<feature type="domain" description="Thioredoxin" evidence="9">
    <location>
        <begin position="7"/>
        <end position="164"/>
    </location>
</feature>
<evidence type="ECO:0000256" key="7">
    <source>
        <dbReference type="ARBA" id="ARBA00023284"/>
    </source>
</evidence>
<evidence type="ECO:0000256" key="8">
    <source>
        <dbReference type="SAM" id="SignalP"/>
    </source>
</evidence>